<name>A0ABQ2AAC5_9BACT</name>
<keyword evidence="1" id="KW-0175">Coiled coil</keyword>
<evidence type="ECO:0008006" key="4">
    <source>
        <dbReference type="Google" id="ProtNLM"/>
    </source>
</evidence>
<comment type="caution">
    <text evidence="2">The sequence shown here is derived from an EMBL/GenBank/DDBJ whole genome shotgun (WGS) entry which is preliminary data.</text>
</comment>
<dbReference type="SUPFAM" id="SSF55785">
    <property type="entry name" value="PYP-like sensor domain (PAS domain)"/>
    <property type="match status" value="1"/>
</dbReference>
<organism evidence="2 3">
    <name type="scientific">Hymenobacter frigidus</name>
    <dbReference type="NCBI Taxonomy" id="1524095"/>
    <lineage>
        <taxon>Bacteria</taxon>
        <taxon>Pseudomonadati</taxon>
        <taxon>Bacteroidota</taxon>
        <taxon>Cytophagia</taxon>
        <taxon>Cytophagales</taxon>
        <taxon>Hymenobacteraceae</taxon>
        <taxon>Hymenobacter</taxon>
    </lineage>
</organism>
<sequence length="199" mass="22143">MAAPGSDAQVQALGRELQHTKHRLQTTIEEMESSLEELKSTNEELQSTNEEAMTNKEEMQSLNEELMTLNTQYLSKTEELRQAANDMKNLLDANQRVLAFSGAFAKFFGFDPARIKGSPLHELDGGAWQQPALAQRLEEALRHPDELFEDFQFTATFPSAGARSLLLYGRAITSHGTQTGWLLLGMQEIGQEQLTSAVG</sequence>
<dbReference type="InterPro" id="IPR050903">
    <property type="entry name" value="Bact_Chemotaxis_MeTrfase"/>
</dbReference>
<accession>A0ABQ2AAC5</accession>
<feature type="coiled-coil region" evidence="1">
    <location>
        <begin position="21"/>
        <end position="79"/>
    </location>
</feature>
<evidence type="ECO:0000313" key="3">
    <source>
        <dbReference type="Proteomes" id="UP000637774"/>
    </source>
</evidence>
<reference evidence="3" key="1">
    <citation type="journal article" date="2019" name="Int. J. Syst. Evol. Microbiol.">
        <title>The Global Catalogue of Microorganisms (GCM) 10K type strain sequencing project: providing services to taxonomists for standard genome sequencing and annotation.</title>
        <authorList>
            <consortium name="The Broad Institute Genomics Platform"/>
            <consortium name="The Broad Institute Genome Sequencing Center for Infectious Disease"/>
            <person name="Wu L."/>
            <person name="Ma J."/>
        </authorList>
    </citation>
    <scope>NUCLEOTIDE SEQUENCE [LARGE SCALE GENOMIC DNA]</scope>
    <source>
        <strain evidence="3">CGMCC 1.14966</strain>
    </source>
</reference>
<evidence type="ECO:0000256" key="1">
    <source>
        <dbReference type="SAM" id="Coils"/>
    </source>
</evidence>
<dbReference type="PANTHER" id="PTHR24422">
    <property type="entry name" value="CHEMOTAXIS PROTEIN METHYLTRANSFERASE"/>
    <property type="match status" value="1"/>
</dbReference>
<proteinExistence type="predicted"/>
<keyword evidence="3" id="KW-1185">Reference proteome</keyword>
<dbReference type="EMBL" id="BMGY01000024">
    <property type="protein sequence ID" value="GGH87364.1"/>
    <property type="molecule type" value="Genomic_DNA"/>
</dbReference>
<dbReference type="Proteomes" id="UP000637774">
    <property type="component" value="Unassembled WGS sequence"/>
</dbReference>
<dbReference type="InterPro" id="IPR035965">
    <property type="entry name" value="PAS-like_dom_sf"/>
</dbReference>
<gene>
    <name evidence="2" type="ORF">GCM10011495_26100</name>
</gene>
<protein>
    <recommendedName>
        <fullName evidence="4">PAS domain-containing protein</fullName>
    </recommendedName>
</protein>
<evidence type="ECO:0000313" key="2">
    <source>
        <dbReference type="EMBL" id="GGH87364.1"/>
    </source>
</evidence>
<dbReference type="Gene3D" id="3.30.450.20">
    <property type="entry name" value="PAS domain"/>
    <property type="match status" value="1"/>
</dbReference>